<gene>
    <name evidence="1" type="ORF">EVAR_24521_1</name>
</gene>
<dbReference type="Proteomes" id="UP000299102">
    <property type="component" value="Unassembled WGS sequence"/>
</dbReference>
<evidence type="ECO:0000313" key="1">
    <source>
        <dbReference type="EMBL" id="GBP28845.1"/>
    </source>
</evidence>
<name>A0A4C1UQX8_EUMVA</name>
<evidence type="ECO:0000313" key="2">
    <source>
        <dbReference type="Proteomes" id="UP000299102"/>
    </source>
</evidence>
<keyword evidence="2" id="KW-1185">Reference proteome</keyword>
<organism evidence="1 2">
    <name type="scientific">Eumeta variegata</name>
    <name type="common">Bagworm moth</name>
    <name type="synonym">Eumeta japonica</name>
    <dbReference type="NCBI Taxonomy" id="151549"/>
    <lineage>
        <taxon>Eukaryota</taxon>
        <taxon>Metazoa</taxon>
        <taxon>Ecdysozoa</taxon>
        <taxon>Arthropoda</taxon>
        <taxon>Hexapoda</taxon>
        <taxon>Insecta</taxon>
        <taxon>Pterygota</taxon>
        <taxon>Neoptera</taxon>
        <taxon>Endopterygota</taxon>
        <taxon>Lepidoptera</taxon>
        <taxon>Glossata</taxon>
        <taxon>Ditrysia</taxon>
        <taxon>Tineoidea</taxon>
        <taxon>Psychidae</taxon>
        <taxon>Oiketicinae</taxon>
        <taxon>Eumeta</taxon>
    </lineage>
</organism>
<dbReference type="EMBL" id="BGZK01000212">
    <property type="protein sequence ID" value="GBP28845.1"/>
    <property type="molecule type" value="Genomic_DNA"/>
</dbReference>
<dbReference type="AlphaFoldDB" id="A0A4C1UQX8"/>
<reference evidence="1 2" key="1">
    <citation type="journal article" date="2019" name="Commun. Biol.">
        <title>The bagworm genome reveals a unique fibroin gene that provides high tensile strength.</title>
        <authorList>
            <person name="Kono N."/>
            <person name="Nakamura H."/>
            <person name="Ohtoshi R."/>
            <person name="Tomita M."/>
            <person name="Numata K."/>
            <person name="Arakawa K."/>
        </authorList>
    </citation>
    <scope>NUCLEOTIDE SEQUENCE [LARGE SCALE GENOMIC DNA]</scope>
</reference>
<protein>
    <submittedName>
        <fullName evidence="1">Uncharacterized protein</fullName>
    </submittedName>
</protein>
<proteinExistence type="predicted"/>
<comment type="caution">
    <text evidence="1">The sequence shown here is derived from an EMBL/GenBank/DDBJ whole genome shotgun (WGS) entry which is preliminary data.</text>
</comment>
<accession>A0A4C1UQX8</accession>
<sequence>MALVRGAGANTRKFNVPKNLSPCVNSVVTKNDGALWTDSVIFANFQIQPIYLSAEISFYLRLESLQLSLITLSPELLTIIDADARSGRAERTRVAPRRPPPVNTGLVYASRFFFSLVFLAWIRGKRSIYGIISVGTTAKCRSALDHFPRHPRTLERNREG</sequence>